<evidence type="ECO:0000313" key="1">
    <source>
        <dbReference type="EMBL" id="JAP48550.1"/>
    </source>
</evidence>
<reference evidence="1" key="1">
    <citation type="submission" date="2016-01" db="EMBL/GenBank/DDBJ databases">
        <title>Reference transcriptome for the parasite Schistocephalus solidus: insights into the molecular evolution of parasitism.</title>
        <authorList>
            <person name="Hebert F.O."/>
            <person name="Grambauer S."/>
            <person name="Barber I."/>
            <person name="Landry C.R."/>
            <person name="Aubin-Horth N."/>
        </authorList>
    </citation>
    <scope>NUCLEOTIDE SEQUENCE</scope>
</reference>
<proteinExistence type="predicted"/>
<protein>
    <submittedName>
        <fullName evidence="1">Uncharacterized protein</fullName>
    </submittedName>
</protein>
<name>A0A0X3PB66_SCHSO</name>
<accession>A0A0X3PB66</accession>
<organism evidence="1">
    <name type="scientific">Schistocephalus solidus</name>
    <name type="common">Tapeworm</name>
    <dbReference type="NCBI Taxonomy" id="70667"/>
    <lineage>
        <taxon>Eukaryota</taxon>
        <taxon>Metazoa</taxon>
        <taxon>Spiralia</taxon>
        <taxon>Lophotrochozoa</taxon>
        <taxon>Platyhelminthes</taxon>
        <taxon>Cestoda</taxon>
        <taxon>Eucestoda</taxon>
        <taxon>Diphyllobothriidea</taxon>
        <taxon>Diphyllobothriidae</taxon>
        <taxon>Schistocephalus</taxon>
    </lineage>
</organism>
<gene>
    <name evidence="1" type="ORF">TR167002</name>
</gene>
<dbReference type="AlphaFoldDB" id="A0A0X3PB66"/>
<dbReference type="EMBL" id="GEEE01014675">
    <property type="protein sequence ID" value="JAP48550.1"/>
    <property type="molecule type" value="Transcribed_RNA"/>
</dbReference>
<sequence>MVKGVFFKFHFSIQDLMKDTTNTTVDPGPEQKSAMFPPGEVCCISGVIVVQVFQILNKIINRSKVIYVNEGVWRGSSFILLLRWPVNDGNHANPIKNRKIRYFHQDNFRCLPSKGEKRVILRPF</sequence>